<comment type="caution">
    <text evidence="2">The sequence shown here is derived from an EMBL/GenBank/DDBJ whole genome shotgun (WGS) entry which is preliminary data.</text>
</comment>
<gene>
    <name evidence="2" type="ORF">EAS64_33425</name>
</gene>
<dbReference type="RefSeq" id="WP_145859550.1">
    <property type="nucleotide sequence ID" value="NZ_RPFW01000007.1"/>
</dbReference>
<dbReference type="GO" id="GO:0016853">
    <property type="term" value="F:isomerase activity"/>
    <property type="evidence" value="ECO:0007669"/>
    <property type="project" value="UniProtKB-KW"/>
</dbReference>
<evidence type="ECO:0000313" key="3">
    <source>
        <dbReference type="Proteomes" id="UP000460272"/>
    </source>
</evidence>
<evidence type="ECO:0000313" key="2">
    <source>
        <dbReference type="EMBL" id="TVZ01186.1"/>
    </source>
</evidence>
<proteinExistence type="predicted"/>
<sequence>MEYLVTMTTRVPDGTAEAEVADVRAREAAHSAELAAQGHLVRLWRPPLQPGEWRSLGLFAADDGDALERVLASMPLRVWRSDEVTPLGPHGNDPGLPASKGVAEFLTTFTVAPAAGTPAEVVDDAKAREAVRARELAMTGHLRRLWALPGQGRSLGLWQAFDGAKMREIVRTLPLDPYMTTEITPLTAHPSDPG</sequence>
<protein>
    <submittedName>
        <fullName evidence="2">Muconolactone delta-isomerase</fullName>
    </submittedName>
</protein>
<dbReference type="InterPro" id="IPR011008">
    <property type="entry name" value="Dimeric_a/b-barrel"/>
</dbReference>
<dbReference type="AlphaFoldDB" id="A0A6P2BSI1"/>
<accession>A0A6P2BSI1</accession>
<dbReference type="SUPFAM" id="SSF54909">
    <property type="entry name" value="Dimeric alpha+beta barrel"/>
    <property type="match status" value="2"/>
</dbReference>
<feature type="domain" description="Muconolactone isomerase" evidence="1">
    <location>
        <begin position="1"/>
        <end position="93"/>
    </location>
</feature>
<keyword evidence="3" id="KW-1185">Reference proteome</keyword>
<dbReference type="Gene3D" id="3.30.70.1060">
    <property type="entry name" value="Dimeric alpha+beta barrel"/>
    <property type="match status" value="2"/>
</dbReference>
<dbReference type="Pfam" id="PF02426">
    <property type="entry name" value="MIase"/>
    <property type="match status" value="2"/>
</dbReference>
<name>A0A6P2BSI1_9ACTN</name>
<organism evidence="2 3">
    <name type="scientific">Trebonia kvetii</name>
    <dbReference type="NCBI Taxonomy" id="2480626"/>
    <lineage>
        <taxon>Bacteria</taxon>
        <taxon>Bacillati</taxon>
        <taxon>Actinomycetota</taxon>
        <taxon>Actinomycetes</taxon>
        <taxon>Streptosporangiales</taxon>
        <taxon>Treboniaceae</taxon>
        <taxon>Trebonia</taxon>
    </lineage>
</organism>
<feature type="domain" description="Muconolactone isomerase" evidence="1">
    <location>
        <begin position="104"/>
        <end position="192"/>
    </location>
</feature>
<dbReference type="OrthoDB" id="4426588at2"/>
<dbReference type="EMBL" id="RPFW01000007">
    <property type="protein sequence ID" value="TVZ01186.1"/>
    <property type="molecule type" value="Genomic_DNA"/>
</dbReference>
<dbReference type="InterPro" id="IPR026029">
    <property type="entry name" value="MLI_dom"/>
</dbReference>
<keyword evidence="2" id="KW-0413">Isomerase</keyword>
<reference evidence="2 3" key="1">
    <citation type="submission" date="2018-11" db="EMBL/GenBank/DDBJ databases">
        <title>Trebonia kvetii gen.nov., sp.nov., a novel acidophilic actinobacterium, and proposal of the new actinobacterial family Treboniaceae fam. nov.</title>
        <authorList>
            <person name="Rapoport D."/>
            <person name="Sagova-Mareckova M."/>
            <person name="Sedlacek I."/>
            <person name="Provaznik J."/>
            <person name="Kralova S."/>
            <person name="Pavlinic D."/>
            <person name="Benes V."/>
            <person name="Kopecky J."/>
        </authorList>
    </citation>
    <scope>NUCLEOTIDE SEQUENCE [LARGE SCALE GENOMIC DNA]</scope>
    <source>
        <strain evidence="2 3">15Tr583</strain>
    </source>
</reference>
<evidence type="ECO:0000259" key="1">
    <source>
        <dbReference type="Pfam" id="PF02426"/>
    </source>
</evidence>
<dbReference type="Proteomes" id="UP000460272">
    <property type="component" value="Unassembled WGS sequence"/>
</dbReference>